<evidence type="ECO:0000313" key="3">
    <source>
        <dbReference type="Proteomes" id="UP000247465"/>
    </source>
</evidence>
<name>A0A2Z4AG93_9BACT</name>
<protein>
    <recommendedName>
        <fullName evidence="4">Phytanoyl-CoA dioxygenase family protein</fullName>
    </recommendedName>
</protein>
<dbReference type="InterPro" id="IPR008775">
    <property type="entry name" value="Phytyl_CoA_dOase-like"/>
</dbReference>
<dbReference type="AlphaFoldDB" id="A0A2Z4AG93"/>
<dbReference type="GO" id="GO:0016706">
    <property type="term" value="F:2-oxoglutarate-dependent dioxygenase activity"/>
    <property type="evidence" value="ECO:0007669"/>
    <property type="project" value="UniProtKB-ARBA"/>
</dbReference>
<evidence type="ECO:0008006" key="4">
    <source>
        <dbReference type="Google" id="ProtNLM"/>
    </source>
</evidence>
<proteinExistence type="predicted"/>
<evidence type="ECO:0000256" key="1">
    <source>
        <dbReference type="SAM" id="MobiDB-lite"/>
    </source>
</evidence>
<dbReference type="Gene3D" id="2.60.120.620">
    <property type="entry name" value="q2cbj1_9rhob like domain"/>
    <property type="match status" value="1"/>
</dbReference>
<dbReference type="EMBL" id="CP029803">
    <property type="protein sequence ID" value="AWT58927.1"/>
    <property type="molecule type" value="Genomic_DNA"/>
</dbReference>
<feature type="region of interest" description="Disordered" evidence="1">
    <location>
        <begin position="1"/>
        <end position="24"/>
    </location>
</feature>
<reference evidence="2 3" key="1">
    <citation type="submission" date="2018-06" db="EMBL/GenBank/DDBJ databases">
        <title>Draft Genome Sequence of a Novel Marine Bacterium Related to the Verrucomicrobia.</title>
        <authorList>
            <person name="Vosseberg J."/>
            <person name="Martijn J."/>
            <person name="Ettema T.J.G."/>
        </authorList>
    </citation>
    <scope>NUCLEOTIDE SEQUENCE [LARGE SCALE GENOMIC DNA]</scope>
    <source>
        <strain evidence="2">TARA_B100001123</strain>
    </source>
</reference>
<sequence>MRVGKKQMGKDASDESSSQSIPGFKLSPEQKYEFDIHGYIVLRRHYDGKALEDFHAGIDELQAIPIDYETYKRIGIASYSLASAMEDPDHPFWHGKHRIDRQPNPETGGIGRVDHALCGTEKFDRIARDPILRAVHTELAGGPIMLSATYYIEKVGPCCGGGLHSAGYPVNRDARYDFDHTNQRFLCASTKSVVILSDMSRIEDGPFAAIPGSHKANLTCPFELSDATKNPLAVPVFTEPGDVIIFSEGMTHNAYPVTNRSVRRSVFFNYIPAIRPDNLPQQRMSIYPDHVLHRLGDLRDILTTPGYI</sequence>
<accession>A0A2Z4AG93</accession>
<evidence type="ECO:0000313" key="2">
    <source>
        <dbReference type="EMBL" id="AWT58927.1"/>
    </source>
</evidence>
<gene>
    <name evidence="2" type="ORF">DF168_00099</name>
</gene>
<organism evidence="2 3">
    <name type="scientific">Candidatus Moanibacter tarae</name>
    <dbReference type="NCBI Taxonomy" id="2200854"/>
    <lineage>
        <taxon>Bacteria</taxon>
        <taxon>Pseudomonadati</taxon>
        <taxon>Verrucomicrobiota</taxon>
        <taxon>Opitutia</taxon>
        <taxon>Puniceicoccales</taxon>
        <taxon>Puniceicoccales incertae sedis</taxon>
        <taxon>Candidatus Moanibacter</taxon>
    </lineage>
</organism>
<dbReference type="SUPFAM" id="SSF51197">
    <property type="entry name" value="Clavaminate synthase-like"/>
    <property type="match status" value="1"/>
</dbReference>
<dbReference type="Pfam" id="PF05721">
    <property type="entry name" value="PhyH"/>
    <property type="match status" value="1"/>
</dbReference>
<dbReference type="Proteomes" id="UP000247465">
    <property type="component" value="Chromosome"/>
</dbReference>
<dbReference type="KEGG" id="mtar:DF168_00099"/>